<feature type="transmembrane region" description="Helical" evidence="1">
    <location>
        <begin position="45"/>
        <end position="65"/>
    </location>
</feature>
<evidence type="ECO:0000256" key="1">
    <source>
        <dbReference type="SAM" id="Phobius"/>
    </source>
</evidence>
<keyword evidence="3" id="KW-1185">Reference proteome</keyword>
<evidence type="ECO:0000313" key="2">
    <source>
        <dbReference type="EnsemblPlants" id="PGSC0003DMT400075083"/>
    </source>
</evidence>
<accession>M1CUM6</accession>
<proteinExistence type="predicted"/>
<dbReference type="HOGENOM" id="CLU_2798881_0_0_1"/>
<feature type="transmembrane region" description="Helical" evidence="1">
    <location>
        <begin position="6"/>
        <end position="33"/>
    </location>
</feature>
<dbReference type="AlphaFoldDB" id="M1CUM6"/>
<dbReference type="Proteomes" id="UP000011115">
    <property type="component" value="Unassembled WGS sequence"/>
</dbReference>
<dbReference type="Gramene" id="PGSC0003DMT400075084">
    <property type="protein sequence ID" value="PGSC0003DMT400075084"/>
    <property type="gene ID" value="PGSC0003DMG400029203"/>
</dbReference>
<keyword evidence="1" id="KW-0812">Transmembrane</keyword>
<reference evidence="3" key="1">
    <citation type="journal article" date="2011" name="Nature">
        <title>Genome sequence and analysis of the tuber crop potato.</title>
        <authorList>
            <consortium name="The Potato Genome Sequencing Consortium"/>
        </authorList>
    </citation>
    <scope>NUCLEOTIDE SEQUENCE [LARGE SCALE GENOMIC DNA]</scope>
    <source>
        <strain evidence="3">cv. DM1-3 516 R44</strain>
    </source>
</reference>
<reference evidence="2" key="2">
    <citation type="submission" date="2015-06" db="UniProtKB">
        <authorList>
            <consortium name="EnsemblPlants"/>
        </authorList>
    </citation>
    <scope>IDENTIFICATION</scope>
    <source>
        <strain evidence="2">DM1-3 516 R44</strain>
    </source>
</reference>
<evidence type="ECO:0000313" key="3">
    <source>
        <dbReference type="Proteomes" id="UP000011115"/>
    </source>
</evidence>
<keyword evidence="1" id="KW-1133">Transmembrane helix</keyword>
<protein>
    <submittedName>
        <fullName evidence="2">Uncharacterized protein</fullName>
    </submittedName>
</protein>
<dbReference type="PaxDb" id="4113-PGSC0003DMT400075084"/>
<name>M1CUM6_SOLTU</name>
<dbReference type="Gramene" id="PGSC0003DMT400075083">
    <property type="protein sequence ID" value="PGSC0003DMT400075083"/>
    <property type="gene ID" value="PGSC0003DMG400029203"/>
</dbReference>
<keyword evidence="1" id="KW-0472">Membrane</keyword>
<dbReference type="EnsemblPlants" id="PGSC0003DMT400075084">
    <property type="protein sequence ID" value="PGSC0003DMT400075084"/>
    <property type="gene ID" value="PGSC0003DMG400029203"/>
</dbReference>
<sequence>MAVSTMLLLGFGYFVMVLGVTSHNGVVVVIQFFQWRFHGDTDMQFSFSAFVCVFFFCTSTTFFLLSGF</sequence>
<organism evidence="2 3">
    <name type="scientific">Solanum tuberosum</name>
    <name type="common">Potato</name>
    <dbReference type="NCBI Taxonomy" id="4113"/>
    <lineage>
        <taxon>Eukaryota</taxon>
        <taxon>Viridiplantae</taxon>
        <taxon>Streptophyta</taxon>
        <taxon>Embryophyta</taxon>
        <taxon>Tracheophyta</taxon>
        <taxon>Spermatophyta</taxon>
        <taxon>Magnoliopsida</taxon>
        <taxon>eudicotyledons</taxon>
        <taxon>Gunneridae</taxon>
        <taxon>Pentapetalae</taxon>
        <taxon>asterids</taxon>
        <taxon>lamiids</taxon>
        <taxon>Solanales</taxon>
        <taxon>Solanaceae</taxon>
        <taxon>Solanoideae</taxon>
        <taxon>Solaneae</taxon>
        <taxon>Solanum</taxon>
    </lineage>
</organism>
<dbReference type="InParanoid" id="M1CUM6"/>
<dbReference type="EnsemblPlants" id="PGSC0003DMT400075083">
    <property type="protein sequence ID" value="PGSC0003DMT400075083"/>
    <property type="gene ID" value="PGSC0003DMG400029203"/>
</dbReference>